<dbReference type="InterPro" id="IPR050984">
    <property type="entry name" value="Gfo/Idh/MocA_domain"/>
</dbReference>
<dbReference type="Pfam" id="PF22725">
    <property type="entry name" value="GFO_IDH_MocA_C3"/>
    <property type="match status" value="1"/>
</dbReference>
<evidence type="ECO:0000313" key="9">
    <source>
        <dbReference type="Proteomes" id="UP000027920"/>
    </source>
</evidence>
<organism evidence="8 9">
    <name type="scientific">Exophiala aquamarina CBS 119918</name>
    <dbReference type="NCBI Taxonomy" id="1182545"/>
    <lineage>
        <taxon>Eukaryota</taxon>
        <taxon>Fungi</taxon>
        <taxon>Dikarya</taxon>
        <taxon>Ascomycota</taxon>
        <taxon>Pezizomycotina</taxon>
        <taxon>Eurotiomycetes</taxon>
        <taxon>Chaetothyriomycetidae</taxon>
        <taxon>Chaetothyriales</taxon>
        <taxon>Herpotrichiellaceae</taxon>
        <taxon>Exophiala</taxon>
    </lineage>
</organism>
<dbReference type="STRING" id="1182545.A0A072NVN6"/>
<dbReference type="RefSeq" id="XP_013253688.1">
    <property type="nucleotide sequence ID" value="XM_013398234.1"/>
</dbReference>
<keyword evidence="9" id="KW-1185">Reference proteome</keyword>
<dbReference type="GO" id="GO:0047837">
    <property type="term" value="F:D-xylose 1-dehydrogenase (NADP+) activity"/>
    <property type="evidence" value="ECO:0007669"/>
    <property type="project" value="UniProtKB-EC"/>
</dbReference>
<dbReference type="SUPFAM" id="SSF55347">
    <property type="entry name" value="Glyceraldehyde-3-phosphate dehydrogenase-like, C-terminal domain"/>
    <property type="match status" value="1"/>
</dbReference>
<dbReference type="GeneID" id="25287715"/>
<evidence type="ECO:0000256" key="3">
    <source>
        <dbReference type="ARBA" id="ARBA00038984"/>
    </source>
</evidence>
<proteinExistence type="inferred from homology"/>
<feature type="domain" description="GFO/IDH/MocA-like oxidoreductase" evidence="7">
    <location>
        <begin position="154"/>
        <end position="261"/>
    </location>
</feature>
<evidence type="ECO:0000259" key="7">
    <source>
        <dbReference type="Pfam" id="PF22725"/>
    </source>
</evidence>
<dbReference type="Gene3D" id="3.30.360.10">
    <property type="entry name" value="Dihydrodipicolinate Reductase, domain 2"/>
    <property type="match status" value="1"/>
</dbReference>
<dbReference type="PANTHER" id="PTHR22604:SF105">
    <property type="entry name" value="TRANS-1,2-DIHYDROBENZENE-1,2-DIOL DEHYDROGENASE"/>
    <property type="match status" value="1"/>
</dbReference>
<evidence type="ECO:0000259" key="6">
    <source>
        <dbReference type="Pfam" id="PF01408"/>
    </source>
</evidence>
<dbReference type="AlphaFoldDB" id="A0A072NVN6"/>
<dbReference type="PANTHER" id="PTHR22604">
    <property type="entry name" value="OXIDOREDUCTASES"/>
    <property type="match status" value="1"/>
</dbReference>
<dbReference type="InterPro" id="IPR055170">
    <property type="entry name" value="GFO_IDH_MocA-like_dom"/>
</dbReference>
<evidence type="ECO:0000313" key="8">
    <source>
        <dbReference type="EMBL" id="KEF51098.1"/>
    </source>
</evidence>
<dbReference type="InterPro" id="IPR036291">
    <property type="entry name" value="NAD(P)-bd_dom_sf"/>
</dbReference>
<dbReference type="HOGENOM" id="CLU_023194_7_6_1"/>
<comment type="similarity">
    <text evidence="1">Belongs to the Gfo/Idh/MocA family.</text>
</comment>
<reference evidence="8 9" key="1">
    <citation type="submission" date="2013-03" db="EMBL/GenBank/DDBJ databases">
        <title>The Genome Sequence of Exophiala aquamarina CBS 119918.</title>
        <authorList>
            <consortium name="The Broad Institute Genomics Platform"/>
            <person name="Cuomo C."/>
            <person name="de Hoog S."/>
            <person name="Gorbushina A."/>
            <person name="Walker B."/>
            <person name="Young S.K."/>
            <person name="Zeng Q."/>
            <person name="Gargeya S."/>
            <person name="Fitzgerald M."/>
            <person name="Haas B."/>
            <person name="Abouelleil A."/>
            <person name="Allen A.W."/>
            <person name="Alvarado L."/>
            <person name="Arachchi H.M."/>
            <person name="Berlin A.M."/>
            <person name="Chapman S.B."/>
            <person name="Gainer-Dewar J."/>
            <person name="Goldberg J."/>
            <person name="Griggs A."/>
            <person name="Gujja S."/>
            <person name="Hansen M."/>
            <person name="Howarth C."/>
            <person name="Imamovic A."/>
            <person name="Ireland A."/>
            <person name="Larimer J."/>
            <person name="McCowan C."/>
            <person name="Murphy C."/>
            <person name="Pearson M."/>
            <person name="Poon T.W."/>
            <person name="Priest M."/>
            <person name="Roberts A."/>
            <person name="Saif S."/>
            <person name="Shea T."/>
            <person name="Sisk P."/>
            <person name="Sykes S."/>
            <person name="Wortman J."/>
            <person name="Nusbaum C."/>
            <person name="Birren B."/>
        </authorList>
    </citation>
    <scope>NUCLEOTIDE SEQUENCE [LARGE SCALE GENOMIC DNA]</scope>
    <source>
        <strain evidence="8 9">CBS 119918</strain>
    </source>
</reference>
<sequence length="374" mass="42094">MEQKQICRWAALSLSNIASVFFPDILGREDAEFEHKLVAISTTGSNQRARRWFNENKIPDSESIVVYYSWQTMLEQADFDIVYISTPHPLHYEEIVQALEFKRNILVEKPATMNAAQYRRCIELAERQGVVLMEGMWTRYLPATRHLKEELLPKVGEVRRVYSDFSFPIVGPDLSNTSRFLDKAAGAGALLDQGVYALTWADLALNGVKAGETSVLYSNSRSVPGRPSEVDDINTVVLANKSATAIITTSMTVPGSSKPPFYVRLGAKKAAPSVRIEATEASIAIPFPPIRPEELHVQWYGYDHLKEDGTERNETIIKPVRGWGMWYQADVIGAAVFKQRPGVIGAEESLRVLEWMDEARRQAGITYDQKLEQL</sequence>
<comment type="caution">
    <text evidence="8">The sequence shown here is derived from an EMBL/GenBank/DDBJ whole genome shotgun (WGS) entry which is preliminary data.</text>
</comment>
<gene>
    <name evidence="8" type="ORF">A1O9_12821</name>
</gene>
<evidence type="ECO:0000256" key="1">
    <source>
        <dbReference type="ARBA" id="ARBA00010928"/>
    </source>
</evidence>
<dbReference type="Pfam" id="PF01408">
    <property type="entry name" value="GFO_IDH_MocA"/>
    <property type="match status" value="1"/>
</dbReference>
<evidence type="ECO:0000256" key="4">
    <source>
        <dbReference type="ARBA" id="ARBA00042988"/>
    </source>
</evidence>
<evidence type="ECO:0000256" key="5">
    <source>
        <dbReference type="ARBA" id="ARBA00049233"/>
    </source>
</evidence>
<dbReference type="GO" id="GO:0000166">
    <property type="term" value="F:nucleotide binding"/>
    <property type="evidence" value="ECO:0007669"/>
    <property type="project" value="InterPro"/>
</dbReference>
<comment type="catalytic activity">
    <reaction evidence="5">
        <text>D-xylose + NADP(+) = D-xylono-1,5-lactone + NADPH + H(+)</text>
        <dbReference type="Rhea" id="RHEA:22000"/>
        <dbReference type="ChEBI" id="CHEBI:15378"/>
        <dbReference type="ChEBI" id="CHEBI:15867"/>
        <dbReference type="ChEBI" id="CHEBI:53455"/>
        <dbReference type="ChEBI" id="CHEBI:57783"/>
        <dbReference type="ChEBI" id="CHEBI:58349"/>
        <dbReference type="EC" id="1.1.1.179"/>
    </reaction>
</comment>
<evidence type="ECO:0000256" key="2">
    <source>
        <dbReference type="ARBA" id="ARBA00023002"/>
    </source>
</evidence>
<dbReference type="EMBL" id="AMGV01000028">
    <property type="protein sequence ID" value="KEF51098.1"/>
    <property type="molecule type" value="Genomic_DNA"/>
</dbReference>
<dbReference type="SUPFAM" id="SSF51735">
    <property type="entry name" value="NAD(P)-binding Rossmann-fold domains"/>
    <property type="match status" value="1"/>
</dbReference>
<protein>
    <recommendedName>
        <fullName evidence="3">D-xylose 1-dehydrogenase (NADP(+), D-xylono-1,5-lactone-forming)</fullName>
        <ecNumber evidence="3">1.1.1.179</ecNumber>
    </recommendedName>
    <alternativeName>
        <fullName evidence="4">D-xylose-NADP dehydrogenase</fullName>
    </alternativeName>
</protein>
<dbReference type="VEuPathDB" id="FungiDB:A1O9_12821"/>
<dbReference type="OrthoDB" id="2129491at2759"/>
<dbReference type="Gene3D" id="3.40.50.720">
    <property type="entry name" value="NAD(P)-binding Rossmann-like Domain"/>
    <property type="match status" value="1"/>
</dbReference>
<name>A0A072NVN6_9EURO</name>
<keyword evidence="2" id="KW-0560">Oxidoreductase</keyword>
<dbReference type="InterPro" id="IPR000683">
    <property type="entry name" value="Gfo/Idh/MocA-like_OxRdtase_N"/>
</dbReference>
<dbReference type="EC" id="1.1.1.179" evidence="3"/>
<feature type="domain" description="Gfo/Idh/MocA-like oxidoreductase N-terminal" evidence="6">
    <location>
        <begin position="32"/>
        <end position="135"/>
    </location>
</feature>
<dbReference type="Proteomes" id="UP000027920">
    <property type="component" value="Unassembled WGS sequence"/>
</dbReference>
<accession>A0A072NVN6</accession>